<reference evidence="1 2" key="1">
    <citation type="journal article" date="2016" name="Nat. Commun.">
        <title>Thousands of microbial genomes shed light on interconnected biogeochemical processes in an aquifer system.</title>
        <authorList>
            <person name="Anantharaman K."/>
            <person name="Brown C.T."/>
            <person name="Hug L.A."/>
            <person name="Sharon I."/>
            <person name="Castelle C.J."/>
            <person name="Probst A.J."/>
            <person name="Thomas B.C."/>
            <person name="Singh A."/>
            <person name="Wilkins M.J."/>
            <person name="Karaoz U."/>
            <person name="Brodie E.L."/>
            <person name="Williams K.H."/>
            <person name="Hubbard S.S."/>
            <person name="Banfield J.F."/>
        </authorList>
    </citation>
    <scope>NUCLEOTIDE SEQUENCE [LARGE SCALE GENOMIC DNA]</scope>
</reference>
<name>A0A1G2DU15_9BACT</name>
<evidence type="ECO:0008006" key="3">
    <source>
        <dbReference type="Google" id="ProtNLM"/>
    </source>
</evidence>
<gene>
    <name evidence="1" type="ORF">A3G11_01230</name>
</gene>
<dbReference type="Gene3D" id="3.40.50.300">
    <property type="entry name" value="P-loop containing nucleotide triphosphate hydrolases"/>
    <property type="match status" value="1"/>
</dbReference>
<accession>A0A1G2DU15</accession>
<evidence type="ECO:0000313" key="2">
    <source>
        <dbReference type="Proteomes" id="UP000178472"/>
    </source>
</evidence>
<proteinExistence type="predicted"/>
<dbReference type="InterPro" id="IPR027417">
    <property type="entry name" value="P-loop_NTPase"/>
</dbReference>
<organism evidence="1 2">
    <name type="scientific">Candidatus Lloydbacteria bacterium RIFCSPLOWO2_12_FULL_51_9</name>
    <dbReference type="NCBI Taxonomy" id="1798669"/>
    <lineage>
        <taxon>Bacteria</taxon>
        <taxon>Candidatus Lloydiibacteriota</taxon>
    </lineage>
</organism>
<dbReference type="AlphaFoldDB" id="A0A1G2DU15"/>
<dbReference type="Proteomes" id="UP000178472">
    <property type="component" value="Unassembled WGS sequence"/>
</dbReference>
<dbReference type="EMBL" id="MHLT01000035">
    <property type="protein sequence ID" value="OGZ16380.1"/>
    <property type="molecule type" value="Genomic_DNA"/>
</dbReference>
<sequence>MAKKQVEELLVRLLRDPPARREVTKESLWWFLHVFLGHYLEHKLAPFQEEMIHIAEEERYALVAIMAFRGSGKSTILNLGYPIWSVLGRQQKKCVITISNSQEQARNHFSNIKRELESNDLLKHDLGPFRQEETPWGAYSLELEHYGAKIISVSRGQSIRGMRHSEHRPDLMILDDVEDTNPESGVERENLYAWYMNEVVPAGSKETRYVVLGNLTREDSLLMRLRADIQERTTKSAVFRAYPLLDARQKPLWRDKFRVGGTLEEVRRSVHAETWRREYLLRIVPEMTIVLDEPGEDGKELDDPSLPRKQRPLVATMKNFSIRAPKIRTTGVLRYKRNN</sequence>
<protein>
    <recommendedName>
        <fullName evidence="3">Terminase large subunit gp17-like C-terminal domain-containing protein</fullName>
    </recommendedName>
</protein>
<evidence type="ECO:0000313" key="1">
    <source>
        <dbReference type="EMBL" id="OGZ16380.1"/>
    </source>
</evidence>
<comment type="caution">
    <text evidence="1">The sequence shown here is derived from an EMBL/GenBank/DDBJ whole genome shotgun (WGS) entry which is preliminary data.</text>
</comment>